<keyword evidence="2 9" id="KW-0240">DNA-directed RNA polymerase</keyword>
<evidence type="ECO:0000256" key="8">
    <source>
        <dbReference type="ARBA" id="ARBA00023163"/>
    </source>
</evidence>
<evidence type="ECO:0000256" key="7">
    <source>
        <dbReference type="ARBA" id="ARBA00022723"/>
    </source>
</evidence>
<dbReference type="GeneID" id="94290432"/>
<evidence type="ECO:0000256" key="6">
    <source>
        <dbReference type="ARBA" id="ARBA00022705"/>
    </source>
</evidence>
<evidence type="ECO:0000313" key="11">
    <source>
        <dbReference type="EMBL" id="KAG5504923.1"/>
    </source>
</evidence>
<dbReference type="KEGG" id="phet:94290432"/>
<dbReference type="GO" id="GO:0003899">
    <property type="term" value="F:DNA-directed RNA polymerase activity"/>
    <property type="evidence" value="ECO:0007669"/>
    <property type="project" value="InterPro"/>
</dbReference>
<dbReference type="RefSeq" id="XP_067757184.1">
    <property type="nucleotide sequence ID" value="XM_067900355.1"/>
</dbReference>
<sequence length="452" mass="51503">MQIINEGSLREFYAHLYPVELIYQWLAYRFTKPRPPADFSVEVTRANTSAASGADSGHGVCHETDVSADPGDATAAASSSKDEDTKEWLDAKGAAAAEGFFARREFCFTLIGDIFTRFRSYRTADELRAELVRAFPEKIDVGAVYNIRPNQKQGLANVFPVERELVFDIDMSDYDNVRSCCSGKSICAYCWAWMSCAAHVLHTLLHDDFGFRYILPVFSGRRGIHLWVCDRRARRMTNDERTALVGYLTVVAPKTLRSTVVADLANHRLIHPTVRHALRTQLDRAFTALFVTSPSDNPNNIQHHAKAAFIVHDATLAVLKLGRRDALNRFQQHIHFQQGNVLDWPAYLRALGSEQEATDILYAVQLLLMYPRLDEHVSTRRDHLLKLPFCVHPGTSYLCCPLEWEEVDTFNPTEDAPKLQEMLLNRSLDERWTLPLERMLKEMHADEDENFS</sequence>
<dbReference type="EMBL" id="JAFJZO010000022">
    <property type="protein sequence ID" value="KAG5504923.1"/>
    <property type="molecule type" value="Genomic_DNA"/>
</dbReference>
<dbReference type="GO" id="GO:0005658">
    <property type="term" value="C:alpha DNA polymerase:primase complex"/>
    <property type="evidence" value="ECO:0007669"/>
    <property type="project" value="UniProtKB-ARBA"/>
</dbReference>
<dbReference type="OrthoDB" id="19606at2759"/>
<dbReference type="PANTHER" id="PTHR10536">
    <property type="entry name" value="DNA PRIMASE SMALL SUBUNIT"/>
    <property type="match status" value="1"/>
</dbReference>
<evidence type="ECO:0000256" key="2">
    <source>
        <dbReference type="ARBA" id="ARBA00022478"/>
    </source>
</evidence>
<reference evidence="11 12" key="1">
    <citation type="submission" date="2021-02" db="EMBL/GenBank/DDBJ databases">
        <title>Porcisia hertigi Genome sequencing and assembly.</title>
        <authorList>
            <person name="Almutairi H."/>
            <person name="Gatherer D."/>
        </authorList>
    </citation>
    <scope>NUCLEOTIDE SEQUENCE [LARGE SCALE GENOMIC DNA]</scope>
    <source>
        <strain evidence="11 12">C119</strain>
    </source>
</reference>
<dbReference type="InterPro" id="IPR002755">
    <property type="entry name" value="DNA_primase_S"/>
</dbReference>
<dbReference type="EC" id="2.7.7.-" evidence="9"/>
<dbReference type="CDD" id="cd04860">
    <property type="entry name" value="AE_Prim_S"/>
    <property type="match status" value="1"/>
</dbReference>
<dbReference type="SUPFAM" id="SSF56747">
    <property type="entry name" value="Prim-pol domain"/>
    <property type="match status" value="1"/>
</dbReference>
<name>A0A836LI17_9TRYP</name>
<dbReference type="NCBIfam" id="TIGR00335">
    <property type="entry name" value="primase_sml"/>
    <property type="match status" value="1"/>
</dbReference>
<dbReference type="InterPro" id="IPR014052">
    <property type="entry name" value="DNA_primase_ssu_euk/arc"/>
</dbReference>
<feature type="region of interest" description="Disordered" evidence="10">
    <location>
        <begin position="50"/>
        <end position="84"/>
    </location>
</feature>
<evidence type="ECO:0000256" key="4">
    <source>
        <dbReference type="ARBA" id="ARBA00022679"/>
    </source>
</evidence>
<dbReference type="GO" id="GO:0006269">
    <property type="term" value="P:DNA replication, synthesis of primer"/>
    <property type="evidence" value="ECO:0007669"/>
    <property type="project" value="UniProtKB-KW"/>
</dbReference>
<evidence type="ECO:0000313" key="12">
    <source>
        <dbReference type="Proteomes" id="UP000674318"/>
    </source>
</evidence>
<evidence type="ECO:0000256" key="5">
    <source>
        <dbReference type="ARBA" id="ARBA00022695"/>
    </source>
</evidence>
<comment type="similarity">
    <text evidence="1 9">Belongs to the eukaryotic-type primase small subunit family.</text>
</comment>
<dbReference type="Gene3D" id="3.90.920.10">
    <property type="entry name" value="DNA primase, PRIM domain"/>
    <property type="match status" value="1"/>
</dbReference>
<organism evidence="11 12">
    <name type="scientific">Porcisia hertigi</name>
    <dbReference type="NCBI Taxonomy" id="2761500"/>
    <lineage>
        <taxon>Eukaryota</taxon>
        <taxon>Discoba</taxon>
        <taxon>Euglenozoa</taxon>
        <taxon>Kinetoplastea</taxon>
        <taxon>Metakinetoplastina</taxon>
        <taxon>Trypanosomatida</taxon>
        <taxon>Trypanosomatidae</taxon>
        <taxon>Leishmaniinae</taxon>
        <taxon>Porcisia</taxon>
    </lineage>
</organism>
<keyword evidence="6 9" id="KW-0235">DNA replication</keyword>
<keyword evidence="3 9" id="KW-0639">Primosome</keyword>
<gene>
    <name evidence="11" type="ORF">JKF63_04369</name>
</gene>
<evidence type="ECO:0000256" key="3">
    <source>
        <dbReference type="ARBA" id="ARBA00022515"/>
    </source>
</evidence>
<keyword evidence="8" id="KW-0804">Transcription</keyword>
<accession>A0A836LI17</accession>
<dbReference type="AlphaFoldDB" id="A0A836LI17"/>
<evidence type="ECO:0000256" key="9">
    <source>
        <dbReference type="RuleBase" id="RU003514"/>
    </source>
</evidence>
<protein>
    <recommendedName>
        <fullName evidence="9">DNA primase</fullName>
        <ecNumber evidence="9">2.7.7.-</ecNumber>
    </recommendedName>
</protein>
<keyword evidence="4 9" id="KW-0808">Transferase</keyword>
<dbReference type="GO" id="GO:0046872">
    <property type="term" value="F:metal ion binding"/>
    <property type="evidence" value="ECO:0007669"/>
    <property type="project" value="UniProtKB-KW"/>
</dbReference>
<keyword evidence="7" id="KW-0479">Metal-binding</keyword>
<evidence type="ECO:0000256" key="1">
    <source>
        <dbReference type="ARBA" id="ARBA00009762"/>
    </source>
</evidence>
<comment type="caution">
    <text evidence="11">The sequence shown here is derived from an EMBL/GenBank/DDBJ whole genome shotgun (WGS) entry which is preliminary data.</text>
</comment>
<keyword evidence="5" id="KW-0548">Nucleotidyltransferase</keyword>
<dbReference type="Pfam" id="PF01896">
    <property type="entry name" value="DNA_primase_S"/>
    <property type="match status" value="1"/>
</dbReference>
<proteinExistence type="inferred from homology"/>
<dbReference type="FunFam" id="3.90.920.10:FF:000008">
    <property type="entry name" value="DNA primase"/>
    <property type="match status" value="1"/>
</dbReference>
<keyword evidence="12" id="KW-1185">Reference proteome</keyword>
<evidence type="ECO:0000256" key="10">
    <source>
        <dbReference type="SAM" id="MobiDB-lite"/>
    </source>
</evidence>
<dbReference type="Proteomes" id="UP000674318">
    <property type="component" value="Unassembled WGS sequence"/>
</dbReference>